<sequence>MNPHSVCPSSTPRLTPVHSRPRTPDYDNSENHTRNDRRDSLSPAPFGPMPKSTHVCMHAR</sequence>
<dbReference type="InParanoid" id="A0A177CZE3"/>
<feature type="region of interest" description="Disordered" evidence="1">
    <location>
        <begin position="1"/>
        <end position="60"/>
    </location>
</feature>
<evidence type="ECO:0000313" key="3">
    <source>
        <dbReference type="Proteomes" id="UP000077069"/>
    </source>
</evidence>
<accession>A0A177CZE3</accession>
<reference evidence="2 3" key="1">
    <citation type="submission" date="2016-05" db="EMBL/GenBank/DDBJ databases">
        <title>Comparative analysis of secretome profiles of manganese(II)-oxidizing ascomycete fungi.</title>
        <authorList>
            <consortium name="DOE Joint Genome Institute"/>
            <person name="Zeiner C.A."/>
            <person name="Purvine S.O."/>
            <person name="Zink E.M."/>
            <person name="Wu S."/>
            <person name="Pasa-Tolic L."/>
            <person name="Chaput D.L."/>
            <person name="Haridas S."/>
            <person name="Grigoriev I.V."/>
            <person name="Santelli C.M."/>
            <person name="Hansel C.M."/>
        </authorList>
    </citation>
    <scope>NUCLEOTIDE SEQUENCE [LARGE SCALE GENOMIC DNA]</scope>
    <source>
        <strain evidence="2 3">AP3s5-JAC2a</strain>
    </source>
</reference>
<dbReference type="EMBL" id="KV441548">
    <property type="protein sequence ID" value="OAG12428.1"/>
    <property type="molecule type" value="Genomic_DNA"/>
</dbReference>
<proteinExistence type="predicted"/>
<evidence type="ECO:0000256" key="1">
    <source>
        <dbReference type="SAM" id="MobiDB-lite"/>
    </source>
</evidence>
<protein>
    <submittedName>
        <fullName evidence="2">Uncharacterized protein</fullName>
    </submittedName>
</protein>
<evidence type="ECO:0000313" key="2">
    <source>
        <dbReference type="EMBL" id="OAG12428.1"/>
    </source>
</evidence>
<feature type="compositionally biased region" description="Basic and acidic residues" evidence="1">
    <location>
        <begin position="22"/>
        <end position="40"/>
    </location>
</feature>
<dbReference type="Proteomes" id="UP000077069">
    <property type="component" value="Unassembled WGS sequence"/>
</dbReference>
<keyword evidence="3" id="KW-1185">Reference proteome</keyword>
<gene>
    <name evidence="2" type="ORF">CC84DRAFT_1159750</name>
</gene>
<dbReference type="AlphaFoldDB" id="A0A177CZE3"/>
<dbReference type="GeneID" id="28760803"/>
<organism evidence="2 3">
    <name type="scientific">Paraphaeosphaeria sporulosa</name>
    <dbReference type="NCBI Taxonomy" id="1460663"/>
    <lineage>
        <taxon>Eukaryota</taxon>
        <taxon>Fungi</taxon>
        <taxon>Dikarya</taxon>
        <taxon>Ascomycota</taxon>
        <taxon>Pezizomycotina</taxon>
        <taxon>Dothideomycetes</taxon>
        <taxon>Pleosporomycetidae</taxon>
        <taxon>Pleosporales</taxon>
        <taxon>Massarineae</taxon>
        <taxon>Didymosphaeriaceae</taxon>
        <taxon>Paraphaeosphaeria</taxon>
    </lineage>
</organism>
<name>A0A177CZE3_9PLEO</name>
<dbReference type="RefSeq" id="XP_018042793.1">
    <property type="nucleotide sequence ID" value="XM_018177317.1"/>
</dbReference>